<gene>
    <name evidence="3" type="primary">norD</name>
    <name evidence="3" type="ORF">OLEAN_C21730</name>
</gene>
<evidence type="ECO:0000313" key="4">
    <source>
        <dbReference type="Proteomes" id="UP000032749"/>
    </source>
</evidence>
<dbReference type="HOGENOM" id="CLU_024042_0_0_6"/>
<dbReference type="InterPro" id="IPR051928">
    <property type="entry name" value="NorD/CobT"/>
</dbReference>
<dbReference type="PROSITE" id="PS50234">
    <property type="entry name" value="VWFA"/>
    <property type="match status" value="1"/>
</dbReference>
<feature type="domain" description="VWFA" evidence="2">
    <location>
        <begin position="446"/>
        <end position="623"/>
    </location>
</feature>
<sequence length="629" mass="70719">MEEYVGLKWHEYITGKASTDHKNATVRLQDQGFEIGVLFRALGGEAGLRIDAATPRDYYMRRSFLQKIAGTHEQVELAWRDQEALHLPEELSLFPTATLNKYLYLWLVALAAQQADGFNNWFVDNQALTLKVLATYPGMASIYKQLVDAFIIIRPTIDSLTPAAGEQECAIRQALLKPGSIDVFPSAEFAPCPVYLWLYPGNMSVCEAGEQSVGDADEHSKGASNKKKGKRKKAERVENYEKNTGLMVFRLENLFSFSEFVPVDRAGDDTDEEDAESVADDLDVISVSKNRQAASSSIKFDLDLPSSEHDDLRLGDGILLPEWDYRKQGYQQDFCCLQPMINELDKTEVELLGLGEESTAPTYGMLPAHLVADAAKLRRQFSGLKPVRQWLNRQQDGDELDLDSWMHFMADTKAGIGGSSVSGGEQGFYRSFNNQTRDLSCLILADLSLSTDAYINNKQRVIDVVQDSLQLLCEALAATGDRFSVYGFSSLKREHVRFNMIKNFNERYSANIRGRIQNLKPGYYTRMGAAIRQSIKILSAEKSQQRVLMIITDGKPNDLDLYEGRYGVEDTRMAIIEARQAGLQPFCVTIDEEADEYLPHLFGKNGFVVIKDPAQLPKELPRLYVNLTR</sequence>
<keyword evidence="4" id="KW-1185">Reference proteome</keyword>
<dbReference type="KEGG" id="oai:OLEAN_C21730"/>
<evidence type="ECO:0000259" key="2">
    <source>
        <dbReference type="PROSITE" id="PS50234"/>
    </source>
</evidence>
<protein>
    <submittedName>
        <fullName evidence="3">Nitric oxide reductase activation protein</fullName>
    </submittedName>
</protein>
<dbReference type="PATRIC" id="fig|698738.3.peg.2251"/>
<dbReference type="CDD" id="cd01454">
    <property type="entry name" value="vWA_norD_type"/>
    <property type="match status" value="1"/>
</dbReference>
<dbReference type="PANTHER" id="PTHR41248:SF1">
    <property type="entry name" value="NORD PROTEIN"/>
    <property type="match status" value="1"/>
</dbReference>
<dbReference type="EMBL" id="FO203512">
    <property type="protein sequence ID" value="CCK76349.1"/>
    <property type="molecule type" value="Genomic_DNA"/>
</dbReference>
<feature type="region of interest" description="Disordered" evidence="1">
    <location>
        <begin position="213"/>
        <end position="236"/>
    </location>
</feature>
<dbReference type="Pfam" id="PF13519">
    <property type="entry name" value="VWA_2"/>
    <property type="match status" value="1"/>
</dbReference>
<evidence type="ECO:0000313" key="3">
    <source>
        <dbReference type="EMBL" id="CCK76349.1"/>
    </source>
</evidence>
<organism evidence="3 4">
    <name type="scientific">Oleispira antarctica RB-8</name>
    <dbReference type="NCBI Taxonomy" id="698738"/>
    <lineage>
        <taxon>Bacteria</taxon>
        <taxon>Pseudomonadati</taxon>
        <taxon>Pseudomonadota</taxon>
        <taxon>Gammaproteobacteria</taxon>
        <taxon>Oceanospirillales</taxon>
        <taxon>Oceanospirillaceae</taxon>
        <taxon>Oleispira</taxon>
    </lineage>
</organism>
<name>R4YU38_OLEAN</name>
<dbReference type="SMART" id="SM00327">
    <property type="entry name" value="VWA"/>
    <property type="match status" value="1"/>
</dbReference>
<feature type="compositionally biased region" description="Basic residues" evidence="1">
    <location>
        <begin position="224"/>
        <end position="234"/>
    </location>
</feature>
<evidence type="ECO:0000256" key="1">
    <source>
        <dbReference type="SAM" id="MobiDB-lite"/>
    </source>
</evidence>
<dbReference type="AlphaFoldDB" id="R4YU38"/>
<dbReference type="SUPFAM" id="SSF53300">
    <property type="entry name" value="vWA-like"/>
    <property type="match status" value="1"/>
</dbReference>
<dbReference type="Gene3D" id="3.40.50.410">
    <property type="entry name" value="von Willebrand factor, type A domain"/>
    <property type="match status" value="1"/>
</dbReference>
<dbReference type="Proteomes" id="UP000032749">
    <property type="component" value="Chromosome"/>
</dbReference>
<dbReference type="OrthoDB" id="9758211at2"/>
<reference evidence="3 4" key="1">
    <citation type="journal article" date="2013" name="Nat. Commun.">
        <title>Genome sequence and functional genomic analysis of the oil-degrading bacterium Oleispira antarctica.</title>
        <authorList>
            <person name="Kube M."/>
            <person name="Chernikova T.N."/>
            <person name="Al-Ramahi Y."/>
            <person name="Beloqui A."/>
            <person name="Lopez-Cortez N."/>
            <person name="Guazzaroni M.E."/>
            <person name="Heipieper H.J."/>
            <person name="Klages S."/>
            <person name="Kotsyurbenko O.R."/>
            <person name="Langer I."/>
            <person name="Nechitaylo T.Y."/>
            <person name="Lunsdorf H."/>
            <person name="Fernandez M."/>
            <person name="Juarez S."/>
            <person name="Ciordia S."/>
            <person name="Singer A."/>
            <person name="Kagan O."/>
            <person name="Egorova O."/>
            <person name="Petit P.A."/>
            <person name="Stogios P."/>
            <person name="Kim Y."/>
            <person name="Tchigvintsev A."/>
            <person name="Flick R."/>
            <person name="Denaro R."/>
            <person name="Genovese M."/>
            <person name="Albar J.P."/>
            <person name="Reva O.N."/>
            <person name="Martinez-Gomariz M."/>
            <person name="Tran H."/>
            <person name="Ferrer M."/>
            <person name="Savchenko A."/>
            <person name="Yakunin A.F."/>
            <person name="Yakimov M.M."/>
            <person name="Golyshina O.V."/>
            <person name="Reinhardt R."/>
            <person name="Golyshin P.N."/>
        </authorList>
    </citation>
    <scope>NUCLEOTIDE SEQUENCE [LARGE SCALE GENOMIC DNA]</scope>
</reference>
<dbReference type="InterPro" id="IPR036465">
    <property type="entry name" value="vWFA_dom_sf"/>
</dbReference>
<dbReference type="InterPro" id="IPR002035">
    <property type="entry name" value="VWF_A"/>
</dbReference>
<proteinExistence type="predicted"/>
<dbReference type="PANTHER" id="PTHR41248">
    <property type="entry name" value="NORD PROTEIN"/>
    <property type="match status" value="1"/>
</dbReference>
<dbReference type="STRING" id="698738.OLEAN_C21730"/>
<accession>R4YU38</accession>